<reference evidence="1" key="1">
    <citation type="journal article" date="2015" name="Nature">
        <title>Complex archaea that bridge the gap between prokaryotes and eukaryotes.</title>
        <authorList>
            <person name="Spang A."/>
            <person name="Saw J.H."/>
            <person name="Jorgensen S.L."/>
            <person name="Zaremba-Niedzwiedzka K."/>
            <person name="Martijn J."/>
            <person name="Lind A.E."/>
            <person name="van Eijk R."/>
            <person name="Schleper C."/>
            <person name="Guy L."/>
            <person name="Ettema T.J."/>
        </authorList>
    </citation>
    <scope>NUCLEOTIDE SEQUENCE</scope>
</reference>
<name>A0A0F9HC90_9ZZZZ</name>
<proteinExistence type="predicted"/>
<comment type="caution">
    <text evidence="1">The sequence shown here is derived from an EMBL/GenBank/DDBJ whole genome shotgun (WGS) entry which is preliminary data.</text>
</comment>
<evidence type="ECO:0000313" key="1">
    <source>
        <dbReference type="EMBL" id="KKL79285.1"/>
    </source>
</evidence>
<accession>A0A0F9HC90</accession>
<organism evidence="1">
    <name type="scientific">marine sediment metagenome</name>
    <dbReference type="NCBI Taxonomy" id="412755"/>
    <lineage>
        <taxon>unclassified sequences</taxon>
        <taxon>metagenomes</taxon>
        <taxon>ecological metagenomes</taxon>
    </lineage>
</organism>
<sequence>MLFFAHEPYLTNDYDPYEKGKITGAWYSLQDWKVGYPNDVITFIEADNLYVKGNKVMTIEDQTEAEKHEWSVNGTFEIDYAKKQIVMVDKDYKEKIYGIFEIDDSGERAKLKIEYQKGSFPSGFSSKALNYIQRSNKGRRIDGYELGVSKSRY</sequence>
<protein>
    <submittedName>
        <fullName evidence="1">Uncharacterized protein</fullName>
    </submittedName>
</protein>
<gene>
    <name evidence="1" type="ORF">LCGC14_2016350</name>
</gene>
<dbReference type="AlphaFoldDB" id="A0A0F9HC90"/>
<dbReference type="EMBL" id="LAZR01023216">
    <property type="protein sequence ID" value="KKL79285.1"/>
    <property type="molecule type" value="Genomic_DNA"/>
</dbReference>